<protein>
    <submittedName>
        <fullName evidence="2">Uncharacterized protein</fullName>
    </submittedName>
</protein>
<dbReference type="RefSeq" id="WP_163178824.1">
    <property type="nucleotide sequence ID" value="NZ_JAAIWM010000002.1"/>
</dbReference>
<comment type="caution">
    <text evidence="2">The sequence shown here is derived from an EMBL/GenBank/DDBJ whole genome shotgun (WGS) entry which is preliminary data.</text>
</comment>
<reference evidence="2 3" key="1">
    <citation type="submission" date="2020-02" db="EMBL/GenBank/DDBJ databases">
        <title>Bacillus aquiflavi sp. nov., isolated from yellow water of strong flavor Chinese baijiu in Yibin region of China.</title>
        <authorList>
            <person name="Xie J."/>
        </authorList>
    </citation>
    <scope>NUCLEOTIDE SEQUENCE [LARGE SCALE GENOMIC DNA]</scope>
    <source>
        <strain evidence="2 3">SA4</strain>
    </source>
</reference>
<keyword evidence="1" id="KW-0472">Membrane</keyword>
<keyword evidence="3" id="KW-1185">Reference proteome</keyword>
<keyword evidence="1" id="KW-0812">Transmembrane</keyword>
<organism evidence="2 3">
    <name type="scientific">Bacillus mesophilus</name>
    <dbReference type="NCBI Taxonomy" id="1808955"/>
    <lineage>
        <taxon>Bacteria</taxon>
        <taxon>Bacillati</taxon>
        <taxon>Bacillota</taxon>
        <taxon>Bacilli</taxon>
        <taxon>Bacillales</taxon>
        <taxon>Bacillaceae</taxon>
        <taxon>Bacillus</taxon>
    </lineage>
</organism>
<gene>
    <name evidence="2" type="ORF">G4D63_06365</name>
</gene>
<dbReference type="AlphaFoldDB" id="A0A6M0Q4Q4"/>
<evidence type="ECO:0000313" key="2">
    <source>
        <dbReference type="EMBL" id="NEY71365.1"/>
    </source>
</evidence>
<evidence type="ECO:0000256" key="1">
    <source>
        <dbReference type="SAM" id="Phobius"/>
    </source>
</evidence>
<proteinExistence type="predicted"/>
<evidence type="ECO:0000313" key="3">
    <source>
        <dbReference type="Proteomes" id="UP000481043"/>
    </source>
</evidence>
<sequence>MHNRMSYLGLKILGLTIFIVPLLLKALGILFELSKPTVMILIILGVVFLLLGDVLKRKYKRKAQKSGLKVN</sequence>
<accession>A0A6M0Q4Q4</accession>
<name>A0A6M0Q4Q4_9BACI</name>
<feature type="transmembrane region" description="Helical" evidence="1">
    <location>
        <begin position="12"/>
        <end position="31"/>
    </location>
</feature>
<dbReference type="EMBL" id="JAAIWM010000002">
    <property type="protein sequence ID" value="NEY71365.1"/>
    <property type="molecule type" value="Genomic_DNA"/>
</dbReference>
<dbReference type="Proteomes" id="UP000481043">
    <property type="component" value="Unassembled WGS sequence"/>
</dbReference>
<feature type="transmembrane region" description="Helical" evidence="1">
    <location>
        <begin position="37"/>
        <end position="55"/>
    </location>
</feature>
<keyword evidence="1" id="KW-1133">Transmembrane helix</keyword>